<keyword evidence="7" id="KW-0472">Membrane</keyword>
<dbReference type="OrthoDB" id="9814968at2"/>
<dbReference type="InterPro" id="IPR036410">
    <property type="entry name" value="HSP_DnaJ_Cys-rich_dom_sf"/>
</dbReference>
<dbReference type="GO" id="GO:0005524">
    <property type="term" value="F:ATP binding"/>
    <property type="evidence" value="ECO:0007669"/>
    <property type="project" value="UniProtKB-KW"/>
</dbReference>
<dbReference type="CDD" id="cd14014">
    <property type="entry name" value="STKc_PknB_like"/>
    <property type="match status" value="1"/>
</dbReference>
<keyword evidence="2" id="KW-0808">Transferase</keyword>
<evidence type="ECO:0000256" key="4">
    <source>
        <dbReference type="ARBA" id="ARBA00022777"/>
    </source>
</evidence>
<dbReference type="InterPro" id="IPR011009">
    <property type="entry name" value="Kinase-like_dom_sf"/>
</dbReference>
<evidence type="ECO:0000256" key="6">
    <source>
        <dbReference type="SAM" id="MobiDB-lite"/>
    </source>
</evidence>
<feature type="domain" description="Protein kinase" evidence="8">
    <location>
        <begin position="25"/>
        <end position="303"/>
    </location>
</feature>
<dbReference type="Proteomes" id="UP000050277">
    <property type="component" value="Unassembled WGS sequence"/>
</dbReference>
<reference evidence="9 10" key="1">
    <citation type="submission" date="2015-07" db="EMBL/GenBank/DDBJ databases">
        <title>Whole genome sequence of Herpetosiphon geysericola DSM 7119.</title>
        <authorList>
            <person name="Hemp J."/>
            <person name="Ward L.M."/>
            <person name="Pace L.A."/>
            <person name="Fischer W.W."/>
        </authorList>
    </citation>
    <scope>NUCLEOTIDE SEQUENCE [LARGE SCALE GENOMIC DNA]</scope>
    <source>
        <strain evidence="9 10">DSM 7119</strain>
    </source>
</reference>
<dbReference type="Gene3D" id="3.30.200.20">
    <property type="entry name" value="Phosphorylase Kinase, domain 1"/>
    <property type="match status" value="1"/>
</dbReference>
<feature type="compositionally biased region" description="Basic and acidic residues" evidence="6">
    <location>
        <begin position="380"/>
        <end position="389"/>
    </location>
</feature>
<proteinExistence type="predicted"/>
<evidence type="ECO:0000259" key="8">
    <source>
        <dbReference type="PROSITE" id="PS50011"/>
    </source>
</evidence>
<keyword evidence="7" id="KW-0812">Transmembrane</keyword>
<dbReference type="Pfam" id="PF00069">
    <property type="entry name" value="Pkinase"/>
    <property type="match status" value="1"/>
</dbReference>
<dbReference type="PANTHER" id="PTHR43289:SF6">
    <property type="entry name" value="SERINE_THREONINE-PROTEIN KINASE NEKL-3"/>
    <property type="match status" value="1"/>
</dbReference>
<evidence type="ECO:0000256" key="7">
    <source>
        <dbReference type="SAM" id="Phobius"/>
    </source>
</evidence>
<dbReference type="AlphaFoldDB" id="A0A0P6XRW7"/>
<dbReference type="InterPro" id="IPR000719">
    <property type="entry name" value="Prot_kinase_dom"/>
</dbReference>
<evidence type="ECO:0000256" key="2">
    <source>
        <dbReference type="ARBA" id="ARBA00022679"/>
    </source>
</evidence>
<accession>A0A0P6XRW7</accession>
<dbReference type="EC" id="2.7.11.1" evidence="1"/>
<dbReference type="SUPFAM" id="SSF57938">
    <property type="entry name" value="DnaJ/Hsp40 cysteine-rich domain"/>
    <property type="match status" value="1"/>
</dbReference>
<keyword evidence="10" id="KW-1185">Reference proteome</keyword>
<dbReference type="SUPFAM" id="SSF56112">
    <property type="entry name" value="Protein kinase-like (PK-like)"/>
    <property type="match status" value="1"/>
</dbReference>
<evidence type="ECO:0000313" key="10">
    <source>
        <dbReference type="Proteomes" id="UP000050277"/>
    </source>
</evidence>
<name>A0A0P6XRW7_9CHLR</name>
<feature type="transmembrane region" description="Helical" evidence="7">
    <location>
        <begin position="616"/>
        <end position="635"/>
    </location>
</feature>
<dbReference type="STRING" id="70996.SE18_17525"/>
<organism evidence="9 10">
    <name type="scientific">Herpetosiphon geysericola</name>
    <dbReference type="NCBI Taxonomy" id="70996"/>
    <lineage>
        <taxon>Bacteria</taxon>
        <taxon>Bacillati</taxon>
        <taxon>Chloroflexota</taxon>
        <taxon>Chloroflexia</taxon>
        <taxon>Herpetosiphonales</taxon>
        <taxon>Herpetosiphonaceae</taxon>
        <taxon>Herpetosiphon</taxon>
    </lineage>
</organism>
<evidence type="ECO:0000313" key="9">
    <source>
        <dbReference type="EMBL" id="KPL85436.1"/>
    </source>
</evidence>
<dbReference type="Gene3D" id="1.10.510.10">
    <property type="entry name" value="Transferase(Phosphotransferase) domain 1"/>
    <property type="match status" value="1"/>
</dbReference>
<evidence type="ECO:0000256" key="3">
    <source>
        <dbReference type="ARBA" id="ARBA00022741"/>
    </source>
</evidence>
<dbReference type="GO" id="GO:0004674">
    <property type="term" value="F:protein serine/threonine kinase activity"/>
    <property type="evidence" value="ECO:0007669"/>
    <property type="project" value="UniProtKB-EC"/>
</dbReference>
<feature type="region of interest" description="Disordered" evidence="6">
    <location>
        <begin position="380"/>
        <end position="404"/>
    </location>
</feature>
<dbReference type="RefSeq" id="WP_054535749.1">
    <property type="nucleotide sequence ID" value="NZ_LGKP01000025.1"/>
</dbReference>
<keyword evidence="3" id="KW-0547">Nucleotide-binding</keyword>
<dbReference type="PROSITE" id="PS50011">
    <property type="entry name" value="PROTEIN_KINASE_DOM"/>
    <property type="match status" value="1"/>
</dbReference>
<protein>
    <recommendedName>
        <fullName evidence="1">non-specific serine/threonine protein kinase</fullName>
        <ecNumber evidence="1">2.7.11.1</ecNumber>
    </recommendedName>
</protein>
<sequence length="636" mass="71262">MTAPASRAKTNATPRREDDHELRNYRLEERIGQEELTTIYRARHLTLDRPVEVHVLRRSDWVSVSRFGQAARLAARLKHPTIVPVVDAGHDDRFGYYLVTPPLGGRLLQEVLEDGALSVSDAVRIFSDIAKALDTIHAENIVHRDIQPGTIVVTETVHDQAVSRHGFLTNFSLAWSSDGPDLSQLEEADYLTAYAAPEQDFKQNATEPSLDIYALGAVLYHMLTGEVPPAPGQTPKSLADFNEALAPADRVLRRLLSPQASVRYSSANQAAAALRQALREALPAEASTSLAPVAASNVESEWLENPVETVLVGILDGDFVQRGRDWGRQLHEPANLRAVLNRWSSQNMVRRRDLGNAIMPERVVSYNFYTYELRAYYETRTTPEPREKPYQGSRISTSQNPPGVWQVILPDPQPFDEVRPTEMVIPNSERVEMCIYCGGKGDLHCTKCHGRGLLETKRVQTNPDGSKERRTITVDCPECEGEGQSDCGRCQGSGQVLTEDVFYWSRWGKLWENTDDEAGLPLADIREKAQQVYTAHIDVRDTKWHAIAPLHELLQAAENVDAEQQTRLLHAELTIHGTPVTEVDYSERNQAHTLYMIGFEPTIVRGNFTLFDRERIMLYSVIGVLLLIAVVGVLII</sequence>
<comment type="caution">
    <text evidence="9">The sequence shown here is derived from an EMBL/GenBank/DDBJ whole genome shotgun (WGS) entry which is preliminary data.</text>
</comment>
<keyword evidence="7" id="KW-1133">Transmembrane helix</keyword>
<dbReference type="EMBL" id="LGKP01000025">
    <property type="protein sequence ID" value="KPL85436.1"/>
    <property type="molecule type" value="Genomic_DNA"/>
</dbReference>
<gene>
    <name evidence="9" type="ORF">SE18_17525</name>
</gene>
<evidence type="ECO:0000256" key="5">
    <source>
        <dbReference type="ARBA" id="ARBA00022840"/>
    </source>
</evidence>
<dbReference type="SMART" id="SM00220">
    <property type="entry name" value="S_TKc"/>
    <property type="match status" value="1"/>
</dbReference>
<keyword evidence="4" id="KW-0418">Kinase</keyword>
<evidence type="ECO:0000256" key="1">
    <source>
        <dbReference type="ARBA" id="ARBA00012513"/>
    </source>
</evidence>
<dbReference type="PANTHER" id="PTHR43289">
    <property type="entry name" value="MITOGEN-ACTIVATED PROTEIN KINASE KINASE KINASE 20-RELATED"/>
    <property type="match status" value="1"/>
</dbReference>
<keyword evidence="5" id="KW-0067">ATP-binding</keyword>